<evidence type="ECO:0000313" key="2">
    <source>
        <dbReference type="EMBL" id="KAJ0213601.1"/>
    </source>
</evidence>
<organism evidence="2 3">
    <name type="scientific">Lactuca sativa</name>
    <name type="common">Garden lettuce</name>
    <dbReference type="NCBI Taxonomy" id="4236"/>
    <lineage>
        <taxon>Eukaryota</taxon>
        <taxon>Viridiplantae</taxon>
        <taxon>Streptophyta</taxon>
        <taxon>Embryophyta</taxon>
        <taxon>Tracheophyta</taxon>
        <taxon>Spermatophyta</taxon>
        <taxon>Magnoliopsida</taxon>
        <taxon>eudicotyledons</taxon>
        <taxon>Gunneridae</taxon>
        <taxon>Pentapetalae</taxon>
        <taxon>asterids</taxon>
        <taxon>campanulids</taxon>
        <taxon>Asterales</taxon>
        <taxon>Asteraceae</taxon>
        <taxon>Cichorioideae</taxon>
        <taxon>Cichorieae</taxon>
        <taxon>Lactucinae</taxon>
        <taxon>Lactuca</taxon>
    </lineage>
</organism>
<feature type="domain" description="Reverse transcriptase" evidence="1">
    <location>
        <begin position="16"/>
        <end position="98"/>
    </location>
</feature>
<gene>
    <name evidence="2" type="ORF">LSAT_V11C400194170</name>
</gene>
<protein>
    <recommendedName>
        <fullName evidence="1">Reverse transcriptase domain-containing protein</fullName>
    </recommendedName>
</protein>
<keyword evidence="3" id="KW-1185">Reference proteome</keyword>
<reference evidence="2 3" key="1">
    <citation type="journal article" date="2017" name="Nat. Commun.">
        <title>Genome assembly with in vitro proximity ligation data and whole-genome triplication in lettuce.</title>
        <authorList>
            <person name="Reyes-Chin-Wo S."/>
            <person name="Wang Z."/>
            <person name="Yang X."/>
            <person name="Kozik A."/>
            <person name="Arikit S."/>
            <person name="Song C."/>
            <person name="Xia L."/>
            <person name="Froenicke L."/>
            <person name="Lavelle D.O."/>
            <person name="Truco M.J."/>
            <person name="Xia R."/>
            <person name="Zhu S."/>
            <person name="Xu C."/>
            <person name="Xu H."/>
            <person name="Xu X."/>
            <person name="Cox K."/>
            <person name="Korf I."/>
            <person name="Meyers B.C."/>
            <person name="Michelmore R.W."/>
        </authorList>
    </citation>
    <scope>NUCLEOTIDE SEQUENCE [LARGE SCALE GENOMIC DNA]</scope>
    <source>
        <strain evidence="3">cv. Salinas</strain>
        <tissue evidence="2">Seedlings</tissue>
    </source>
</reference>
<dbReference type="InterPro" id="IPR053134">
    <property type="entry name" value="RNA-dir_DNA_polymerase"/>
</dbReference>
<name>A0A9R1VW03_LACSA</name>
<evidence type="ECO:0000259" key="1">
    <source>
        <dbReference type="Pfam" id="PF00078"/>
    </source>
</evidence>
<dbReference type="SUPFAM" id="SSF56672">
    <property type="entry name" value="DNA/RNA polymerases"/>
    <property type="match status" value="1"/>
</dbReference>
<dbReference type="PANTHER" id="PTHR24559:SF444">
    <property type="entry name" value="REVERSE TRANSCRIPTASE DOMAIN-CONTAINING PROTEIN"/>
    <property type="match status" value="1"/>
</dbReference>
<dbReference type="Gene3D" id="3.30.70.270">
    <property type="match status" value="1"/>
</dbReference>
<dbReference type="AlphaFoldDB" id="A0A9R1VW03"/>
<dbReference type="InterPro" id="IPR000477">
    <property type="entry name" value="RT_dom"/>
</dbReference>
<proteinExistence type="predicted"/>
<dbReference type="Pfam" id="PF00078">
    <property type="entry name" value="RVT_1"/>
    <property type="match status" value="1"/>
</dbReference>
<dbReference type="InterPro" id="IPR043502">
    <property type="entry name" value="DNA/RNA_pol_sf"/>
</dbReference>
<accession>A0A9R1VW03</accession>
<dbReference type="PANTHER" id="PTHR24559">
    <property type="entry name" value="TRANSPOSON TY3-I GAG-POL POLYPROTEIN"/>
    <property type="match status" value="1"/>
</dbReference>
<comment type="caution">
    <text evidence="2">The sequence shown here is derived from an EMBL/GenBank/DDBJ whole genome shotgun (WGS) entry which is preliminary data.</text>
</comment>
<dbReference type="Gene3D" id="3.10.10.10">
    <property type="entry name" value="HIV Type 1 Reverse Transcriptase, subunit A, domain 1"/>
    <property type="match status" value="1"/>
</dbReference>
<dbReference type="Proteomes" id="UP000235145">
    <property type="component" value="Unassembled WGS sequence"/>
</dbReference>
<dbReference type="EMBL" id="NBSK02000004">
    <property type="protein sequence ID" value="KAJ0213601.1"/>
    <property type="molecule type" value="Genomic_DNA"/>
</dbReference>
<sequence>MDTMRIAFSIVSSKPVFLDAYKVYYQIHMHAGDEEKTFFHIERGTFCYIKMPFGLRNVGTTHQGLADKVFAPQIRRNIEVYVDDMVIKSRNDNCFLQDITKLFPT</sequence>
<dbReference type="InterPro" id="IPR043128">
    <property type="entry name" value="Rev_trsase/Diguanyl_cyclase"/>
</dbReference>
<evidence type="ECO:0000313" key="3">
    <source>
        <dbReference type="Proteomes" id="UP000235145"/>
    </source>
</evidence>